<dbReference type="AlphaFoldDB" id="A0AAX6F7L5"/>
<organism evidence="2 3">
    <name type="scientific">Iris pallida</name>
    <name type="common">Sweet iris</name>
    <dbReference type="NCBI Taxonomy" id="29817"/>
    <lineage>
        <taxon>Eukaryota</taxon>
        <taxon>Viridiplantae</taxon>
        <taxon>Streptophyta</taxon>
        <taxon>Embryophyta</taxon>
        <taxon>Tracheophyta</taxon>
        <taxon>Spermatophyta</taxon>
        <taxon>Magnoliopsida</taxon>
        <taxon>Liliopsida</taxon>
        <taxon>Asparagales</taxon>
        <taxon>Iridaceae</taxon>
        <taxon>Iridoideae</taxon>
        <taxon>Irideae</taxon>
        <taxon>Iris</taxon>
    </lineage>
</organism>
<evidence type="ECO:0000313" key="2">
    <source>
        <dbReference type="EMBL" id="KAJ6812404.1"/>
    </source>
</evidence>
<sequence length="51" mass="5673">MLGHILLFIVPTSFTPLRLFSLILPSDVEGNQILNLYFSNSLPQNPTPFVG</sequence>
<accession>A0AAX6F7L5</accession>
<reference evidence="2" key="1">
    <citation type="journal article" date="2023" name="GigaByte">
        <title>Genome assembly of the bearded iris, Iris pallida Lam.</title>
        <authorList>
            <person name="Bruccoleri R.E."/>
            <person name="Oakeley E.J."/>
            <person name="Faust A.M.E."/>
            <person name="Altorfer M."/>
            <person name="Dessus-Babus S."/>
            <person name="Burckhardt D."/>
            <person name="Oertli M."/>
            <person name="Naumann U."/>
            <person name="Petersen F."/>
            <person name="Wong J."/>
        </authorList>
    </citation>
    <scope>NUCLEOTIDE SEQUENCE</scope>
    <source>
        <strain evidence="2">GSM-AAB239-AS_SAM_17_03QT</strain>
    </source>
</reference>
<gene>
    <name evidence="2" type="ORF">M6B38_149070</name>
</gene>
<comment type="caution">
    <text evidence="2">The sequence shown here is derived from an EMBL/GenBank/DDBJ whole genome shotgun (WGS) entry which is preliminary data.</text>
</comment>
<name>A0AAX6F7L5_IRIPA</name>
<keyword evidence="1" id="KW-0732">Signal</keyword>
<protein>
    <submittedName>
        <fullName evidence="2">Vacuolar cation/proton exchanger 1a</fullName>
    </submittedName>
</protein>
<feature type="chain" id="PRO_5043489445" evidence="1">
    <location>
        <begin position="31"/>
        <end position="51"/>
    </location>
</feature>
<proteinExistence type="predicted"/>
<evidence type="ECO:0000313" key="3">
    <source>
        <dbReference type="Proteomes" id="UP001140949"/>
    </source>
</evidence>
<keyword evidence="3" id="KW-1185">Reference proteome</keyword>
<dbReference type="Proteomes" id="UP001140949">
    <property type="component" value="Unassembled WGS sequence"/>
</dbReference>
<evidence type="ECO:0000256" key="1">
    <source>
        <dbReference type="SAM" id="SignalP"/>
    </source>
</evidence>
<reference evidence="2" key="2">
    <citation type="submission" date="2023-04" db="EMBL/GenBank/DDBJ databases">
        <authorList>
            <person name="Bruccoleri R.E."/>
            <person name="Oakeley E.J."/>
            <person name="Faust A.-M."/>
            <person name="Dessus-Babus S."/>
            <person name="Altorfer M."/>
            <person name="Burckhardt D."/>
            <person name="Oertli M."/>
            <person name="Naumann U."/>
            <person name="Petersen F."/>
            <person name="Wong J."/>
        </authorList>
    </citation>
    <scope>NUCLEOTIDE SEQUENCE</scope>
    <source>
        <strain evidence="2">GSM-AAB239-AS_SAM_17_03QT</strain>
        <tissue evidence="2">Leaf</tissue>
    </source>
</reference>
<feature type="signal peptide" evidence="1">
    <location>
        <begin position="1"/>
        <end position="30"/>
    </location>
</feature>
<dbReference type="EMBL" id="JANAVB010031151">
    <property type="protein sequence ID" value="KAJ6812404.1"/>
    <property type="molecule type" value="Genomic_DNA"/>
</dbReference>